<organism evidence="4 5">
    <name type="scientific">Porphyridium purpureum</name>
    <name type="common">Red alga</name>
    <name type="synonym">Porphyridium cruentum</name>
    <dbReference type="NCBI Taxonomy" id="35688"/>
    <lineage>
        <taxon>Eukaryota</taxon>
        <taxon>Rhodophyta</taxon>
        <taxon>Bangiophyceae</taxon>
        <taxon>Porphyridiales</taxon>
        <taxon>Porphyridiaceae</taxon>
        <taxon>Porphyridium</taxon>
    </lineage>
</organism>
<dbReference type="PANTHER" id="PTHR30603:SF47">
    <property type="entry name" value="RNA POLYMERASE SIGMA FACTOR SIGD, CHLOROPLASTIC"/>
    <property type="match status" value="1"/>
</dbReference>
<dbReference type="OrthoDB" id="47406at2759"/>
<dbReference type="Pfam" id="PF04542">
    <property type="entry name" value="Sigma70_r2"/>
    <property type="match status" value="1"/>
</dbReference>
<dbReference type="Gene3D" id="1.20.140.160">
    <property type="match status" value="1"/>
</dbReference>
<evidence type="ECO:0000313" key="5">
    <source>
        <dbReference type="Proteomes" id="UP000324585"/>
    </source>
</evidence>
<evidence type="ECO:0000256" key="2">
    <source>
        <dbReference type="SAM" id="MobiDB-lite"/>
    </source>
</evidence>
<dbReference type="InterPro" id="IPR014284">
    <property type="entry name" value="RNA_pol_sigma-70_dom"/>
</dbReference>
<dbReference type="InterPro" id="IPR013325">
    <property type="entry name" value="RNA_pol_sigma_r2"/>
</dbReference>
<dbReference type="AlphaFoldDB" id="A0A5J4Z916"/>
<feature type="region of interest" description="Disordered" evidence="2">
    <location>
        <begin position="43"/>
        <end position="79"/>
    </location>
</feature>
<dbReference type="PANTHER" id="PTHR30603">
    <property type="entry name" value="RNA POLYMERASE SIGMA FACTOR RPO"/>
    <property type="match status" value="1"/>
</dbReference>
<keyword evidence="5" id="KW-1185">Reference proteome</keyword>
<dbReference type="InterPro" id="IPR013324">
    <property type="entry name" value="RNA_pol_sigma_r3/r4-like"/>
</dbReference>
<dbReference type="Gene3D" id="1.10.601.10">
    <property type="entry name" value="RNA Polymerase Primary Sigma Factor"/>
    <property type="match status" value="1"/>
</dbReference>
<sequence length="600" mass="67187">MLFVSAGGDALVPQARRNVELARHGNGRSRAVCVRSGRARARLDAQMRHAETGRADDRRDQDGAAGGEQREEGWIVPPGLSPHAVIKGVAQSCASKLTKQSNPVKTAGAKSVRTQRRPAVGADSRRRRSVVRAMSRYPPVRSALAPVADNREHFGTATGKGTAALEPPIIRGDARSGQAHEMCNLENVAEPRGAGRAASCAQHMHAPTLPTSEYQNSVSGPQGAALDTVINSALQEFRRSQSSLTRRRRSWTHQSGSAISRDSISAVLDLADASGGLLSNDEERMLGEKVSRLRKWEAAREKVDLQDALGQPYQSQDDAFWQAWMSAAGFQGTMDRFRAELEDMRRARCKLVERNLRLVLWVIRKYEARVSKSLYIDLFQEGVSGLLVAASKFDWSLNYRFATYAVWYIRQRVQTSTVLQTATYNAPFRLPHYLYCMMDKVRFYVDGQKRLHGQAPTIADIAAHFDVNEKHVELLLSRLRPGLSLTVDNKDPLSGRTQAFLLGIEDENLSPEECYFREELKFTVMKFMRNLLSEPEMDVVNRSYRLAEFGSHPTQTESKIAESLGISQPEVRKRKRAGLRIMRKNKQILAEDWQQAAKEL</sequence>
<gene>
    <name evidence="4" type="ORF">FVE85_6848</name>
</gene>
<dbReference type="SUPFAM" id="SSF88659">
    <property type="entry name" value="Sigma3 and sigma4 domains of RNA polymerase sigma factors"/>
    <property type="match status" value="1"/>
</dbReference>
<name>A0A5J4Z916_PORPP</name>
<proteinExistence type="inferred from homology"/>
<reference evidence="5" key="1">
    <citation type="journal article" date="2019" name="Nat. Commun.">
        <title>Expansion of phycobilisome linker gene families in mesophilic red algae.</title>
        <authorList>
            <person name="Lee J."/>
            <person name="Kim D."/>
            <person name="Bhattacharya D."/>
            <person name="Yoon H.S."/>
        </authorList>
    </citation>
    <scope>NUCLEOTIDE SEQUENCE [LARGE SCALE GENOMIC DNA]</scope>
    <source>
        <strain evidence="5">CCMP 1328</strain>
    </source>
</reference>
<evidence type="ECO:0000256" key="1">
    <source>
        <dbReference type="ARBA" id="ARBA00007788"/>
    </source>
</evidence>
<dbReference type="GO" id="GO:0003700">
    <property type="term" value="F:DNA-binding transcription factor activity"/>
    <property type="evidence" value="ECO:0007669"/>
    <property type="project" value="InterPro"/>
</dbReference>
<dbReference type="InterPro" id="IPR007627">
    <property type="entry name" value="RNA_pol_sigma70_r2"/>
</dbReference>
<comment type="similarity">
    <text evidence="1">Belongs to the sigma-70 factor family.</text>
</comment>
<feature type="compositionally biased region" description="Basic and acidic residues" evidence="2">
    <location>
        <begin position="43"/>
        <end position="73"/>
    </location>
</feature>
<feature type="domain" description="RNA polymerase sigma-70 region 2" evidence="3">
    <location>
        <begin position="351"/>
        <end position="413"/>
    </location>
</feature>
<dbReference type="InterPro" id="IPR050239">
    <property type="entry name" value="Sigma-70_RNA_pol_init_factors"/>
</dbReference>
<comment type="caution">
    <text evidence="4">The sequence shown here is derived from an EMBL/GenBank/DDBJ whole genome shotgun (WGS) entry which is preliminary data.</text>
</comment>
<evidence type="ECO:0000313" key="4">
    <source>
        <dbReference type="EMBL" id="KAA8499263.1"/>
    </source>
</evidence>
<dbReference type="NCBIfam" id="TIGR02937">
    <property type="entry name" value="sigma70-ECF"/>
    <property type="match status" value="1"/>
</dbReference>
<dbReference type="EMBL" id="VRMN01000001">
    <property type="protein sequence ID" value="KAA8499263.1"/>
    <property type="molecule type" value="Genomic_DNA"/>
</dbReference>
<evidence type="ECO:0000259" key="3">
    <source>
        <dbReference type="Pfam" id="PF04542"/>
    </source>
</evidence>
<dbReference type="SUPFAM" id="SSF88946">
    <property type="entry name" value="Sigma2 domain of RNA polymerase sigma factors"/>
    <property type="match status" value="1"/>
</dbReference>
<dbReference type="Proteomes" id="UP000324585">
    <property type="component" value="Unassembled WGS sequence"/>
</dbReference>
<accession>A0A5J4Z916</accession>
<protein>
    <submittedName>
        <fullName evidence="4">RNA polymerase sigma factor SigA2</fullName>
    </submittedName>
</protein>
<feature type="region of interest" description="Disordered" evidence="2">
    <location>
        <begin position="97"/>
        <end position="129"/>
    </location>
</feature>
<dbReference type="GO" id="GO:0006352">
    <property type="term" value="P:DNA-templated transcription initiation"/>
    <property type="evidence" value="ECO:0007669"/>
    <property type="project" value="InterPro"/>
</dbReference>